<sequence length="106" mass="11830">MKPAEVAIRSFYIRPSSDQATTYQCTAILKASDSSEVANSLLRLQNLIMEHRLVHRMTRRRMASLKTSKPIGAHSGILLRISLLENCAGPNARAFSTYVARFSTYA</sequence>
<dbReference type="AlphaFoldDB" id="A0A0A9GKH9"/>
<dbReference type="EMBL" id="GBRH01176723">
    <property type="protein sequence ID" value="JAE21173.1"/>
    <property type="molecule type" value="Transcribed_RNA"/>
</dbReference>
<name>A0A0A9GKH9_ARUDO</name>
<protein>
    <submittedName>
        <fullName evidence="1">Uncharacterized protein</fullName>
    </submittedName>
</protein>
<accession>A0A0A9GKH9</accession>
<organism evidence="1">
    <name type="scientific">Arundo donax</name>
    <name type="common">Giant reed</name>
    <name type="synonym">Donax arundinaceus</name>
    <dbReference type="NCBI Taxonomy" id="35708"/>
    <lineage>
        <taxon>Eukaryota</taxon>
        <taxon>Viridiplantae</taxon>
        <taxon>Streptophyta</taxon>
        <taxon>Embryophyta</taxon>
        <taxon>Tracheophyta</taxon>
        <taxon>Spermatophyta</taxon>
        <taxon>Magnoliopsida</taxon>
        <taxon>Liliopsida</taxon>
        <taxon>Poales</taxon>
        <taxon>Poaceae</taxon>
        <taxon>PACMAD clade</taxon>
        <taxon>Arundinoideae</taxon>
        <taxon>Arundineae</taxon>
        <taxon>Arundo</taxon>
    </lineage>
</organism>
<reference evidence="1" key="2">
    <citation type="journal article" date="2015" name="Data Brief">
        <title>Shoot transcriptome of the giant reed, Arundo donax.</title>
        <authorList>
            <person name="Barrero R.A."/>
            <person name="Guerrero F.D."/>
            <person name="Moolhuijzen P."/>
            <person name="Goolsby J.A."/>
            <person name="Tidwell J."/>
            <person name="Bellgard S.E."/>
            <person name="Bellgard M.I."/>
        </authorList>
    </citation>
    <scope>NUCLEOTIDE SEQUENCE</scope>
    <source>
        <tissue evidence="1">Shoot tissue taken approximately 20 cm above the soil surface</tissue>
    </source>
</reference>
<reference evidence="1" key="1">
    <citation type="submission" date="2014-09" db="EMBL/GenBank/DDBJ databases">
        <authorList>
            <person name="Magalhaes I.L.F."/>
            <person name="Oliveira U."/>
            <person name="Santos F.R."/>
            <person name="Vidigal T.H.D.A."/>
            <person name="Brescovit A.D."/>
            <person name="Santos A.J."/>
        </authorList>
    </citation>
    <scope>NUCLEOTIDE SEQUENCE</scope>
    <source>
        <tissue evidence="1">Shoot tissue taken approximately 20 cm above the soil surface</tissue>
    </source>
</reference>
<evidence type="ECO:0000313" key="1">
    <source>
        <dbReference type="EMBL" id="JAE21173.1"/>
    </source>
</evidence>
<proteinExistence type="predicted"/>